<dbReference type="Pfam" id="PF00149">
    <property type="entry name" value="Metallophos"/>
    <property type="match status" value="1"/>
</dbReference>
<dbReference type="InterPro" id="IPR029052">
    <property type="entry name" value="Metallo-depent_PP-like"/>
</dbReference>
<dbReference type="GeneID" id="8587790"/>
<dbReference type="AlphaFoldDB" id="A8X4N9"/>
<gene>
    <name evidence="2 4" type="ORF">CBG07487</name>
    <name evidence="2" type="ORF">CBG_07487</name>
</gene>
<dbReference type="CTD" id="8587790"/>
<dbReference type="GO" id="GO:0097720">
    <property type="term" value="P:calcineurin-mediated signaling"/>
    <property type="evidence" value="ECO:0007669"/>
    <property type="project" value="InterPro"/>
</dbReference>
<organism evidence="2 3">
    <name type="scientific">Caenorhabditis briggsae</name>
    <dbReference type="NCBI Taxonomy" id="6238"/>
    <lineage>
        <taxon>Eukaryota</taxon>
        <taxon>Metazoa</taxon>
        <taxon>Ecdysozoa</taxon>
        <taxon>Nematoda</taxon>
        <taxon>Chromadorea</taxon>
        <taxon>Rhabditida</taxon>
        <taxon>Rhabditina</taxon>
        <taxon>Rhabditomorpha</taxon>
        <taxon>Rhabditoidea</taxon>
        <taxon>Rhabditidae</taxon>
        <taxon>Peloderinae</taxon>
        <taxon>Caenorhabditis</taxon>
    </lineage>
</organism>
<dbReference type="PANTHER" id="PTHR45673">
    <property type="entry name" value="SERINE/THREONINE-PROTEIN PHOSPHATASE 2B CATALYTIC SUBUNIT 1-RELATED"/>
    <property type="match status" value="1"/>
</dbReference>
<evidence type="ECO:0000313" key="2">
    <source>
        <dbReference type="EMBL" id="CAP27599.2"/>
    </source>
</evidence>
<feature type="domain" description="Calcineurin-like phosphoesterase" evidence="1">
    <location>
        <begin position="5"/>
        <end position="133"/>
    </location>
</feature>
<dbReference type="RefSeq" id="XP_045093517.1">
    <property type="nucleotide sequence ID" value="XM_045240549.1"/>
</dbReference>
<reference evidence="2 3" key="1">
    <citation type="journal article" date="2003" name="PLoS Biol.">
        <title>The genome sequence of Caenorhabditis briggsae: a platform for comparative genomics.</title>
        <authorList>
            <person name="Stein L.D."/>
            <person name="Bao Z."/>
            <person name="Blasiar D."/>
            <person name="Blumenthal T."/>
            <person name="Brent M.R."/>
            <person name="Chen N."/>
            <person name="Chinwalla A."/>
            <person name="Clarke L."/>
            <person name="Clee C."/>
            <person name="Coghlan A."/>
            <person name="Coulson A."/>
            <person name="D'Eustachio P."/>
            <person name="Fitch D.H."/>
            <person name="Fulton L.A."/>
            <person name="Fulton R.E."/>
            <person name="Griffiths-Jones S."/>
            <person name="Harris T.W."/>
            <person name="Hillier L.W."/>
            <person name="Kamath R."/>
            <person name="Kuwabara P.E."/>
            <person name="Mardis E.R."/>
            <person name="Marra M.A."/>
            <person name="Miner T.L."/>
            <person name="Minx P."/>
            <person name="Mullikin J.C."/>
            <person name="Plumb R.W."/>
            <person name="Rogers J."/>
            <person name="Schein J.E."/>
            <person name="Sohrmann M."/>
            <person name="Spieth J."/>
            <person name="Stajich J.E."/>
            <person name="Wei C."/>
            <person name="Willey D."/>
            <person name="Wilson R.K."/>
            <person name="Durbin R."/>
            <person name="Waterston R.H."/>
        </authorList>
    </citation>
    <scope>NUCLEOTIDE SEQUENCE [LARGE SCALE GENOMIC DNA]</scope>
    <source>
        <strain evidence="2 3">AF16</strain>
    </source>
</reference>
<protein>
    <submittedName>
        <fullName evidence="2">Protein CBG07487</fullName>
    </submittedName>
</protein>
<dbReference type="KEGG" id="cbr:CBG_07487"/>
<evidence type="ECO:0000313" key="3">
    <source>
        <dbReference type="Proteomes" id="UP000008549"/>
    </source>
</evidence>
<dbReference type="SUPFAM" id="SSF56300">
    <property type="entry name" value="Metallo-dependent phosphatases"/>
    <property type="match status" value="1"/>
</dbReference>
<keyword evidence="3" id="KW-1185">Reference proteome</keyword>
<dbReference type="Proteomes" id="UP000008549">
    <property type="component" value="Unassembled WGS sequence"/>
</dbReference>
<dbReference type="STRING" id="6238.A8X4N9"/>
<sequence>MKTKFGVNITLLRGNHECKNYCNDFKKEIVEKFGLFDCKNLCMKLFAVLPIATRNKRFLFIHGGLASSLQTIEDFNEQYGKTRVVDLDTSIGESLWSDPHYGTKPWIFNRARHGGVEFSEAVTQDFCRRNGVRGNEEMKSTSKRYTT</sequence>
<reference evidence="2 3" key="2">
    <citation type="journal article" date="2011" name="PLoS Genet.">
        <title>Caenorhabditis briggsae recombinant inbred line genotypes reveal inter-strain incompatibility and the evolution of recombination.</title>
        <authorList>
            <person name="Ross J.A."/>
            <person name="Koboldt D.C."/>
            <person name="Staisch J.E."/>
            <person name="Chamberlin H.M."/>
            <person name="Gupta B.P."/>
            <person name="Miller R.D."/>
            <person name="Baird S.E."/>
            <person name="Haag E.S."/>
        </authorList>
    </citation>
    <scope>NUCLEOTIDE SEQUENCE [LARGE SCALE GENOMIC DNA]</scope>
    <source>
        <strain evidence="2 3">AF16</strain>
    </source>
</reference>
<dbReference type="InterPro" id="IPR043360">
    <property type="entry name" value="PP2B"/>
</dbReference>
<proteinExistence type="predicted"/>
<name>A8X4N9_CAEBR</name>
<dbReference type="eggNOG" id="KOG0374">
    <property type="taxonomic scope" value="Eukaryota"/>
</dbReference>
<dbReference type="EMBL" id="HE601041">
    <property type="protein sequence ID" value="CAP27599.2"/>
    <property type="molecule type" value="Genomic_DNA"/>
</dbReference>
<dbReference type="GO" id="GO:0033192">
    <property type="term" value="F:calmodulin-dependent protein phosphatase activity"/>
    <property type="evidence" value="ECO:0007669"/>
    <property type="project" value="InterPro"/>
</dbReference>
<dbReference type="Gene3D" id="3.60.21.10">
    <property type="match status" value="1"/>
</dbReference>
<dbReference type="InParanoid" id="A8X4N9"/>
<dbReference type="HOGENOM" id="CLU_004962_0_7_1"/>
<accession>A8X4N9</accession>
<evidence type="ECO:0000313" key="4">
    <source>
        <dbReference type="WormBase" id="CBG07487"/>
    </source>
</evidence>
<dbReference type="InterPro" id="IPR004843">
    <property type="entry name" value="Calcineurin-like_PHP"/>
</dbReference>
<evidence type="ECO:0000259" key="1">
    <source>
        <dbReference type="Pfam" id="PF00149"/>
    </source>
</evidence>
<dbReference type="WormBase" id="CBG07487">
    <property type="protein sequence ID" value="CBP30981"/>
    <property type="gene ID" value="WBGene00029521"/>
</dbReference>